<gene>
    <name evidence="1" type="ORF">GALL_445430</name>
</gene>
<name>A0A1J5PSM5_9ZZZZ</name>
<evidence type="ECO:0000313" key="1">
    <source>
        <dbReference type="EMBL" id="OIQ73816.1"/>
    </source>
</evidence>
<sequence length="146" mass="15928">MPGHDPSGRYAAFSVMTGLLLLHHSVGHDPRAFTEEGMVALGYGWQDVEAALGLPPGYIEVVDFPASEKFRILAREVEPLDLEAIERIARGDLRAGEMQLQFPETCGRDLVDDVAAMMGSDSADGQQPRNAFLGAIMRRINDIESS</sequence>
<accession>A0A1J5PSM5</accession>
<dbReference type="EMBL" id="MLJW01002727">
    <property type="protein sequence ID" value="OIQ73816.1"/>
    <property type="molecule type" value="Genomic_DNA"/>
</dbReference>
<proteinExistence type="predicted"/>
<protein>
    <submittedName>
        <fullName evidence="1">Uncharacterized protein</fullName>
    </submittedName>
</protein>
<comment type="caution">
    <text evidence="1">The sequence shown here is derived from an EMBL/GenBank/DDBJ whole genome shotgun (WGS) entry which is preliminary data.</text>
</comment>
<reference evidence="1" key="1">
    <citation type="submission" date="2016-10" db="EMBL/GenBank/DDBJ databases">
        <title>Sequence of Gallionella enrichment culture.</title>
        <authorList>
            <person name="Poehlein A."/>
            <person name="Muehling M."/>
            <person name="Daniel R."/>
        </authorList>
    </citation>
    <scope>NUCLEOTIDE SEQUENCE</scope>
</reference>
<organism evidence="1">
    <name type="scientific">mine drainage metagenome</name>
    <dbReference type="NCBI Taxonomy" id="410659"/>
    <lineage>
        <taxon>unclassified sequences</taxon>
        <taxon>metagenomes</taxon>
        <taxon>ecological metagenomes</taxon>
    </lineage>
</organism>
<dbReference type="AlphaFoldDB" id="A0A1J5PSM5"/>